<reference evidence="2 3" key="1">
    <citation type="submission" date="2019-12" db="EMBL/GenBank/DDBJ databases">
        <authorList>
            <person name="Li C."/>
            <person name="Zhao J."/>
        </authorList>
    </citation>
    <scope>NUCLEOTIDE SEQUENCE [LARGE SCALE GENOMIC DNA]</scope>
    <source>
        <strain evidence="2 3">NEAU-DD11</strain>
    </source>
</reference>
<comment type="caution">
    <text evidence="2">The sequence shown here is derived from an EMBL/GenBank/DDBJ whole genome shotgun (WGS) entry which is preliminary data.</text>
</comment>
<name>A0A7X3K9X5_9BURK</name>
<dbReference type="RefSeq" id="WP_156404007.1">
    <property type="nucleotide sequence ID" value="NZ_WSES01000007.1"/>
</dbReference>
<gene>
    <name evidence="2" type="ORF">GPY61_22885</name>
</gene>
<proteinExistence type="predicted"/>
<evidence type="ECO:0000313" key="3">
    <source>
        <dbReference type="Proteomes" id="UP000443353"/>
    </source>
</evidence>
<protein>
    <submittedName>
        <fullName evidence="2">Uncharacterized protein</fullName>
    </submittedName>
</protein>
<evidence type="ECO:0000313" key="2">
    <source>
        <dbReference type="EMBL" id="MVW62780.1"/>
    </source>
</evidence>
<accession>A0A7X3K9X5</accession>
<evidence type="ECO:0000256" key="1">
    <source>
        <dbReference type="SAM" id="MobiDB-lite"/>
    </source>
</evidence>
<dbReference type="AlphaFoldDB" id="A0A7X3K9X5"/>
<dbReference type="EMBL" id="WSES01000007">
    <property type="protein sequence ID" value="MVW62780.1"/>
    <property type="molecule type" value="Genomic_DNA"/>
</dbReference>
<organism evidence="2 3">
    <name type="scientific">Massilia cellulosiltytica</name>
    <dbReference type="NCBI Taxonomy" id="2683234"/>
    <lineage>
        <taxon>Bacteria</taxon>
        <taxon>Pseudomonadati</taxon>
        <taxon>Pseudomonadota</taxon>
        <taxon>Betaproteobacteria</taxon>
        <taxon>Burkholderiales</taxon>
        <taxon>Oxalobacteraceae</taxon>
        <taxon>Telluria group</taxon>
        <taxon>Massilia</taxon>
    </lineage>
</organism>
<feature type="region of interest" description="Disordered" evidence="1">
    <location>
        <begin position="30"/>
        <end position="56"/>
    </location>
</feature>
<sequence>MKKCRRQKLILDQGKKISPAMQNVKRVQEPDFMDSPQSPPIPANARHGNTSLPLWPPDETWAPGLELPNPGHHALHLRSAREEIMPPMSATVRCKRIPPPCWKSRISNTPQPRIEQKNTLNVRFAVAESIFLQTMMMAFQSQWATGSTLLNHRNP</sequence>
<keyword evidence="3" id="KW-1185">Reference proteome</keyword>
<dbReference type="Proteomes" id="UP000443353">
    <property type="component" value="Unassembled WGS sequence"/>
</dbReference>